<dbReference type="EMBL" id="KP869585">
    <property type="protein sequence ID" value="AKC94857.1"/>
    <property type="molecule type" value="Genomic_DNA"/>
</dbReference>
<proteinExistence type="predicted"/>
<accession>A0A0F6PZQ7</accession>
<organism evidence="1">
    <name type="scientific">uncultured organism</name>
    <dbReference type="NCBI Taxonomy" id="155900"/>
    <lineage>
        <taxon>unclassified sequences</taxon>
        <taxon>environmental samples</taxon>
    </lineage>
</organism>
<name>A0A0F6PZQ7_9ZZZZ</name>
<reference evidence="1" key="1">
    <citation type="journal article" date="2015" name="Nature">
        <title>Complex archaea that bridge the gap between prokaryotes and eukaryotes.</title>
        <authorList>
            <person name="Spang A."/>
            <person name="Saw J.H."/>
            <person name="Jorgensen S.L."/>
            <person name="Zaremba-Niedzwiedzka K."/>
            <person name="Martijn J."/>
            <person name="Lind A.E."/>
            <person name="van Eijk R."/>
            <person name="Schleper C."/>
            <person name="Guy L."/>
            <person name="Ettema T.J."/>
        </authorList>
    </citation>
    <scope>NUCLEOTIDE SEQUENCE</scope>
</reference>
<dbReference type="AlphaFoldDB" id="A0A0F6PZQ7"/>
<dbReference type="Gene3D" id="6.10.140.1230">
    <property type="match status" value="1"/>
</dbReference>
<evidence type="ECO:0000313" key="1">
    <source>
        <dbReference type="EMBL" id="AKC94857.1"/>
    </source>
</evidence>
<protein>
    <submittedName>
        <fullName evidence="1">Putative Snf7 domain-containing protein</fullName>
    </submittedName>
</protein>
<sequence length="217" mass="23635">MISNSWDKVSGASLSQKVIGRIRSGEPLKNKIEFAQRKLQLQITKLEGINIKLQRKNDLIFEKIVNAQKSNHNGYAKAYAIELGQVRKMKSMVSGAKLSMEQVQLRLSTVSELGDVVVTLSPAMSLIRGLSSSLSGIMPDAQASMQDLSQILGDVLAGSSVNNTGIMDAGISENPDTIAILEEANSIIERQTKVTIPEVPDNLKHEIIQRRAADVLV</sequence>